<keyword evidence="2" id="KW-1185">Reference proteome</keyword>
<accession>A0ABT7A2X4</accession>
<proteinExistence type="predicted"/>
<comment type="caution">
    <text evidence="1">The sequence shown here is derived from an EMBL/GenBank/DDBJ whole genome shotgun (WGS) entry which is preliminary data.</text>
</comment>
<evidence type="ECO:0000313" key="1">
    <source>
        <dbReference type="EMBL" id="MDJ1135417.1"/>
    </source>
</evidence>
<evidence type="ECO:0000313" key="2">
    <source>
        <dbReference type="Proteomes" id="UP001214441"/>
    </source>
</evidence>
<organism evidence="1 2">
    <name type="scientific">Streptomyces iconiensis</name>
    <dbReference type="NCBI Taxonomy" id="1384038"/>
    <lineage>
        <taxon>Bacteria</taxon>
        <taxon>Bacillati</taxon>
        <taxon>Actinomycetota</taxon>
        <taxon>Actinomycetes</taxon>
        <taxon>Kitasatosporales</taxon>
        <taxon>Streptomycetaceae</taxon>
        <taxon>Streptomyces</taxon>
    </lineage>
</organism>
<reference evidence="1 2" key="1">
    <citation type="submission" date="2023-05" db="EMBL/GenBank/DDBJ databases">
        <title>Streptantibioticus silvisoli sp. nov., acidotolerant actinomycetes 1 from pine litter.</title>
        <authorList>
            <person name="Swiecimska M."/>
            <person name="Golinska P."/>
            <person name="Sangal V."/>
            <person name="Wachnowicz B."/>
            <person name="Goodfellow M."/>
        </authorList>
    </citation>
    <scope>NUCLEOTIDE SEQUENCE [LARGE SCALE GENOMIC DNA]</scope>
    <source>
        <strain evidence="1 2">DSM 42109</strain>
    </source>
</reference>
<gene>
    <name evidence="1" type="ORF">NMN56_026330</name>
</gene>
<dbReference type="RefSeq" id="WP_274043146.1">
    <property type="nucleotide sequence ID" value="NZ_JANCPR020000029.1"/>
</dbReference>
<name>A0ABT7A2X4_9ACTN</name>
<protein>
    <submittedName>
        <fullName evidence="1">Uncharacterized protein</fullName>
    </submittedName>
</protein>
<sequence>MSGWDWEYTPDRAQVTDGLPEHIVAAAERTAEDLKGLAEVGVDITDIGHGPDHGGPGGVRRIDLPTGGWVLVLPLPRLGLIEITRIVPPVEHL</sequence>
<dbReference type="EMBL" id="JANCPR020000029">
    <property type="protein sequence ID" value="MDJ1135417.1"/>
    <property type="molecule type" value="Genomic_DNA"/>
</dbReference>
<dbReference type="Proteomes" id="UP001214441">
    <property type="component" value="Unassembled WGS sequence"/>
</dbReference>